<dbReference type="InterPro" id="IPR036188">
    <property type="entry name" value="FAD/NAD-bd_sf"/>
</dbReference>
<protein>
    <submittedName>
        <fullName evidence="4">CrtD protein</fullName>
    </submittedName>
</protein>
<accession>A0A254PQZ5</accession>
<evidence type="ECO:0000259" key="3">
    <source>
        <dbReference type="Pfam" id="PF01593"/>
    </source>
</evidence>
<comment type="similarity">
    <text evidence="1">Belongs to the carotenoid/retinoid oxidoreductase family.</text>
</comment>
<evidence type="ECO:0000256" key="2">
    <source>
        <dbReference type="ARBA" id="ARBA00023002"/>
    </source>
</evidence>
<feature type="domain" description="Amine oxidase" evidence="3">
    <location>
        <begin position="23"/>
        <end position="306"/>
    </location>
</feature>
<evidence type="ECO:0000256" key="1">
    <source>
        <dbReference type="ARBA" id="ARBA00006046"/>
    </source>
</evidence>
<keyword evidence="2" id="KW-0560">Oxidoreductase</keyword>
<organism evidence="4 5">
    <name type="scientific">Polynucleobacter campilacus</name>
    <dbReference type="NCBI Taxonomy" id="1743163"/>
    <lineage>
        <taxon>Bacteria</taxon>
        <taxon>Pseudomonadati</taxon>
        <taxon>Pseudomonadota</taxon>
        <taxon>Betaproteobacteria</taxon>
        <taxon>Burkholderiales</taxon>
        <taxon>Burkholderiaceae</taxon>
        <taxon>Polynucleobacter</taxon>
    </lineage>
</organism>
<dbReference type="SUPFAM" id="SSF51905">
    <property type="entry name" value="FAD/NAD(P)-binding domain"/>
    <property type="match status" value="1"/>
</dbReference>
<dbReference type="Gene3D" id="3.50.50.60">
    <property type="entry name" value="FAD/NAD(P)-binding domain"/>
    <property type="match status" value="2"/>
</dbReference>
<gene>
    <name evidence="4" type="ORF">CBI31_09865</name>
</gene>
<dbReference type="InterPro" id="IPR054841">
    <property type="entry name" value="carotdesatCrtD"/>
</dbReference>
<dbReference type="PANTHER" id="PTHR43734">
    <property type="entry name" value="PHYTOENE DESATURASE"/>
    <property type="match status" value="1"/>
</dbReference>
<dbReference type="PANTHER" id="PTHR43734:SF7">
    <property type="entry name" value="4,4'-DIAPONEUROSPORENE OXYGENASE"/>
    <property type="match status" value="1"/>
</dbReference>
<dbReference type="OrthoDB" id="9774675at2"/>
<dbReference type="AlphaFoldDB" id="A0A254PQZ5"/>
<name>A0A254PQZ5_9BURK</name>
<dbReference type="NCBIfam" id="NF045637">
    <property type="entry name" value="carotdesatCrtDProt"/>
    <property type="match status" value="1"/>
</dbReference>
<dbReference type="RefSeq" id="WP_088526237.1">
    <property type="nucleotide sequence ID" value="NZ_NGUP01000007.1"/>
</dbReference>
<dbReference type="InterPro" id="IPR002937">
    <property type="entry name" value="Amino_oxidase"/>
</dbReference>
<dbReference type="Proteomes" id="UP000197528">
    <property type="component" value="Unassembled WGS sequence"/>
</dbReference>
<evidence type="ECO:0000313" key="4">
    <source>
        <dbReference type="EMBL" id="OWS68738.1"/>
    </source>
</evidence>
<dbReference type="EMBL" id="NGUP01000007">
    <property type="protein sequence ID" value="OWS68738.1"/>
    <property type="molecule type" value="Genomic_DNA"/>
</dbReference>
<dbReference type="GO" id="GO:0016491">
    <property type="term" value="F:oxidoreductase activity"/>
    <property type="evidence" value="ECO:0007669"/>
    <property type="project" value="UniProtKB-KW"/>
</dbReference>
<sequence length="531" mass="57218">MRSVAGRVALLAKAPVIIIGGGIAGLTCALDLASSGVEVILVEKEAQLGGKIRQINCSDDPLAPAPIDSGPTVFTMRWVFDALFEKAGTTLESELRLEKLNILARHAWSKDERLDLFSDIDQSAQAIAEFSSPAEAKRFLQFSAQCRDLYKALEKPYMLSAKPNFSGMIADLGIAGSKVLYDIGLFNTLWKSLGNYFHDPRLHQLFGRYATYCGSSPYEAPATLMLIADVETQGVWALEGGMYSLVAAIRKLAQDQGVQFLTGKACEEILLKNGKVSGVRLADGTLLYSEHVIFNGDLAALQTGLLNAEGIKAFNTKMAPPSPAKRSLSAITWSINAKADGFPLVRHNVFFNQDYQAEFDDIFNRGRLPRKPTVYVCAQDQGDSYQAKPDLQRLLCLVNAPAKGDQSEFNAQEIEQCEHETFGLLQQCGLNIDLDSAICHRTTPAIFNQLFPATGGALYGQANHGWMETFGRASAQSPIPGLLLTGGSVHPGPGVPMAALSGRMAAATLMGHLGLTKLSGRTLISGGTSTL</sequence>
<reference evidence="4 5" key="1">
    <citation type="submission" date="2017-05" db="EMBL/GenBank/DDBJ databases">
        <title>Genome of Polynucleobacter sp. MWH-Feld-100.</title>
        <authorList>
            <person name="Hahn M.W."/>
        </authorList>
    </citation>
    <scope>NUCLEOTIDE SEQUENCE [LARGE SCALE GENOMIC DNA]</scope>
    <source>
        <strain evidence="4 5">MWH-Feld-100</strain>
    </source>
</reference>
<evidence type="ECO:0000313" key="5">
    <source>
        <dbReference type="Proteomes" id="UP000197528"/>
    </source>
</evidence>
<keyword evidence="5" id="KW-1185">Reference proteome</keyword>
<proteinExistence type="inferred from homology"/>
<comment type="caution">
    <text evidence="4">The sequence shown here is derived from an EMBL/GenBank/DDBJ whole genome shotgun (WGS) entry which is preliminary data.</text>
</comment>
<dbReference type="Pfam" id="PF01593">
    <property type="entry name" value="Amino_oxidase"/>
    <property type="match status" value="1"/>
</dbReference>